<dbReference type="EMBL" id="CP006939">
    <property type="protein sequence ID" value="AHC14189.1"/>
    <property type="molecule type" value="Genomic_DNA"/>
</dbReference>
<feature type="chain" id="PRO_5004741896" evidence="3">
    <location>
        <begin position="22"/>
        <end position="542"/>
    </location>
</feature>
<dbReference type="Gene3D" id="3.40.190.10">
    <property type="entry name" value="Periplasmic binding protein-like II"/>
    <property type="match status" value="2"/>
</dbReference>
<dbReference type="PANTHER" id="PTHR43649">
    <property type="entry name" value="ARABINOSE-BINDING PROTEIN-RELATED"/>
    <property type="match status" value="1"/>
</dbReference>
<keyword evidence="5" id="KW-1185">Reference proteome</keyword>
<name>V5WF69_9SPIO</name>
<dbReference type="STRING" id="1307761.L21SP2_0764"/>
<feature type="signal peptide" evidence="3">
    <location>
        <begin position="1"/>
        <end position="21"/>
    </location>
</feature>
<sequence length="542" mass="61582">MNRIVNIILVFALVMGMPLFAEGQAEDGGSAGGSNVELSADQPGWKVDTSPITFDWYIHFSWFPSQWGEGDAVSRYVTEKTGVDINFIVPAGNEAEKLNTLIAGDQLPDFITLGWWEGQVNDMIDGDLVYALDELAEQYDPYFFEVAVDERLGWYTRDDGHVYGYPNASFSPSDYDKYDLPSNQTFLVRKDMYEALGEPEMRTPEGYLDALRRAKEMFPETSGQPLIPFGMHEFGDSGNYSLEAYLQNFLAIPYEENGQLIDRFAHPEYKRWLLTLRQAREEGLITTDVFVDKRAQMEEKIAQGRYFSMLYQRTDFAGQQQILFENDPDSIYIAVDGPANSDMDDPRLAGQGVAGWTITLISKNVEDPARAIRFMSYMLSEEGQKDFYLGVEGVTWENRDGKDQLTPEALEMLQTDRGQFDKVHGAVTTYWMLMDNAMFAQWEPEPVSPGKELVEWTLPYTVSYAAYDNIAPPAGTELGIISSKIVELRGKMLPALLNAESEAEFEEIWDSWIERKEELGLEELMEYQQTKVDVNKTKLGLN</sequence>
<keyword evidence="3" id="KW-0732">Signal</keyword>
<evidence type="ECO:0000256" key="1">
    <source>
        <dbReference type="ARBA" id="ARBA00004418"/>
    </source>
</evidence>
<dbReference type="OrthoDB" id="353914at2"/>
<dbReference type="Pfam" id="PF01547">
    <property type="entry name" value="SBP_bac_1"/>
    <property type="match status" value="1"/>
</dbReference>
<evidence type="ECO:0000313" key="5">
    <source>
        <dbReference type="Proteomes" id="UP000018680"/>
    </source>
</evidence>
<dbReference type="PATRIC" id="fig|1307761.3.peg.764"/>
<reference evidence="4 5" key="1">
    <citation type="journal article" date="2015" name="Stand. Genomic Sci.">
        <title>Complete genome sequence and description of Salinispira pacifica gen. nov., sp. nov., a novel spirochaete isolated form a hypersaline microbial mat.</title>
        <authorList>
            <person name="Ben Hania W."/>
            <person name="Joseph M."/>
            <person name="Schumann P."/>
            <person name="Bunk B."/>
            <person name="Fiebig A."/>
            <person name="Sproer C."/>
            <person name="Klenk H.P."/>
            <person name="Fardeau M.L."/>
            <person name="Spring S."/>
        </authorList>
    </citation>
    <scope>NUCLEOTIDE SEQUENCE [LARGE SCALE GENOMIC DNA]</scope>
    <source>
        <strain evidence="4 5">L21-RPul-D2</strain>
    </source>
</reference>
<evidence type="ECO:0000256" key="2">
    <source>
        <dbReference type="ARBA" id="ARBA00008520"/>
    </source>
</evidence>
<dbReference type="InterPro" id="IPR050490">
    <property type="entry name" value="Bact_solute-bd_prot1"/>
</dbReference>
<proteinExistence type="inferred from homology"/>
<dbReference type="InterPro" id="IPR006059">
    <property type="entry name" value="SBP"/>
</dbReference>
<dbReference type="KEGG" id="slr:L21SP2_0764"/>
<accession>V5WF69</accession>
<organism evidence="4 5">
    <name type="scientific">Salinispira pacifica</name>
    <dbReference type="NCBI Taxonomy" id="1307761"/>
    <lineage>
        <taxon>Bacteria</taxon>
        <taxon>Pseudomonadati</taxon>
        <taxon>Spirochaetota</taxon>
        <taxon>Spirochaetia</taxon>
        <taxon>Spirochaetales</taxon>
        <taxon>Spirochaetaceae</taxon>
        <taxon>Salinispira</taxon>
    </lineage>
</organism>
<dbReference type="eggNOG" id="COG1653">
    <property type="taxonomic scope" value="Bacteria"/>
</dbReference>
<dbReference type="SUPFAM" id="SSF53850">
    <property type="entry name" value="Periplasmic binding protein-like II"/>
    <property type="match status" value="1"/>
</dbReference>
<dbReference type="Proteomes" id="UP000018680">
    <property type="component" value="Chromosome"/>
</dbReference>
<dbReference type="AlphaFoldDB" id="V5WF69"/>
<dbReference type="GO" id="GO:0042597">
    <property type="term" value="C:periplasmic space"/>
    <property type="evidence" value="ECO:0007669"/>
    <property type="project" value="UniProtKB-SubCell"/>
</dbReference>
<evidence type="ECO:0000313" key="4">
    <source>
        <dbReference type="EMBL" id="AHC14189.1"/>
    </source>
</evidence>
<dbReference type="PANTHER" id="PTHR43649:SF12">
    <property type="entry name" value="DIACETYLCHITOBIOSE BINDING PROTEIN DASA"/>
    <property type="match status" value="1"/>
</dbReference>
<dbReference type="RefSeq" id="WP_024267120.1">
    <property type="nucleotide sequence ID" value="NC_023035.1"/>
</dbReference>
<comment type="similarity">
    <text evidence="2">Belongs to the bacterial solute-binding protein 1 family.</text>
</comment>
<protein>
    <submittedName>
        <fullName evidence="4">Polysaccharide ABC transporter substrate-binding protein</fullName>
    </submittedName>
</protein>
<dbReference type="HOGENOM" id="CLU_036804_0_0_12"/>
<gene>
    <name evidence="4" type="ORF">L21SP2_0764</name>
</gene>
<comment type="subcellular location">
    <subcellularLocation>
        <location evidence="1">Periplasm</location>
    </subcellularLocation>
</comment>
<evidence type="ECO:0000256" key="3">
    <source>
        <dbReference type="SAM" id="SignalP"/>
    </source>
</evidence>